<feature type="region of interest" description="Disordered" evidence="1">
    <location>
        <begin position="1"/>
        <end position="20"/>
    </location>
</feature>
<proteinExistence type="predicted"/>
<dbReference type="EMBL" id="JAEPRB010000531">
    <property type="protein sequence ID" value="KAG2215275.1"/>
    <property type="molecule type" value="Genomic_DNA"/>
</dbReference>
<evidence type="ECO:0000313" key="2">
    <source>
        <dbReference type="EMBL" id="KAG2215275.1"/>
    </source>
</evidence>
<accession>A0A8H7RRC2</accession>
<dbReference type="PANTHER" id="PTHR35871">
    <property type="entry name" value="EXPRESSED PROTEIN"/>
    <property type="match status" value="1"/>
</dbReference>
<comment type="caution">
    <text evidence="2">The sequence shown here is derived from an EMBL/GenBank/DDBJ whole genome shotgun (WGS) entry which is preliminary data.</text>
</comment>
<protein>
    <recommendedName>
        <fullName evidence="4">DDE-1 domain-containing protein</fullName>
    </recommendedName>
</protein>
<name>A0A8H7RRC2_9FUNG</name>
<evidence type="ECO:0000256" key="1">
    <source>
        <dbReference type="SAM" id="MobiDB-lite"/>
    </source>
</evidence>
<feature type="compositionally biased region" description="Basic and acidic residues" evidence="1">
    <location>
        <begin position="11"/>
        <end position="20"/>
    </location>
</feature>
<dbReference type="GO" id="GO:0003676">
    <property type="term" value="F:nucleic acid binding"/>
    <property type="evidence" value="ECO:0007669"/>
    <property type="project" value="InterPro"/>
</dbReference>
<dbReference type="AlphaFoldDB" id="A0A8H7RRC2"/>
<evidence type="ECO:0000313" key="3">
    <source>
        <dbReference type="Proteomes" id="UP000646827"/>
    </source>
</evidence>
<dbReference type="InterPro" id="IPR036397">
    <property type="entry name" value="RNaseH_sf"/>
</dbReference>
<dbReference type="OrthoDB" id="10044727at2759"/>
<sequence>MGPLTKKQKRAHEQLKNSTDGRFKKLARTIEHNITNVSDNSEISVEDDFQILAALEVEEAPEIDEVLEKDSKPSFPIKWKESEATSSRGKYWGTSRTVKYYHDKQALKKKKGSHEITDFFKKQVDDNNNNNKDSNEEIVESHHLLMTIQEAYDQLTPIVAPIINAKKDNERGMADYELRKYIGVHIYFGELLKKTPIMKASQIAAKTAWIVPSNHYRARAIRSYANEYLHYGKISPHQQGKHIKRVSLLSNEDIKEAAQKWIITTKPEKRGIPELLKYLNYTIIPSIFNLPGNITASVLWNYMVEWGYSYRANKKAVYYDGHERADVVQYRKEWASKMIKYSHFMEKYDEDDVTKVTLPDLPEGQKQIVMVTQDESTFYSNESPTNLWLLENENPIRNKSPGGSIMVSEFQCPCHGTMRIMNWKSRKFFFAGTNRDGYWTWKDMHEQMKDDVILLFEKLHPGCQALFILDQSSNHNAYAPSAKRATCFNLKDTQLSSVNQRVILPGYYIGPDGEKKIQNFYNLEIKNEGKKNERRTWFRKGLETILTERGLGKWDEYKAQGKYWKAKCGNKEPNSEHTCCPYHLLENQPDFRTQRTALEELVIKSGHLYALYPKYHCETNWIERYWSATKRIARRECDYSFKSLQENLDNFLDQVSPPDATPVEIRRYYNRCWRYIRAYNDMKDGNEAFKLVEKFTSKRYLSHRKPGVHD</sequence>
<feature type="compositionally biased region" description="Basic residues" evidence="1">
    <location>
        <begin position="1"/>
        <end position="10"/>
    </location>
</feature>
<reference evidence="2 3" key="1">
    <citation type="submission" date="2020-12" db="EMBL/GenBank/DDBJ databases">
        <title>Metabolic potential, ecology and presence of endohyphal bacteria is reflected in genomic diversity of Mucoromycotina.</title>
        <authorList>
            <person name="Muszewska A."/>
            <person name="Okrasinska A."/>
            <person name="Steczkiewicz K."/>
            <person name="Drgas O."/>
            <person name="Orlowska M."/>
            <person name="Perlinska-Lenart U."/>
            <person name="Aleksandrzak-Piekarczyk T."/>
            <person name="Szatraj K."/>
            <person name="Zielenkiewicz U."/>
            <person name="Pilsyk S."/>
            <person name="Malc E."/>
            <person name="Mieczkowski P."/>
            <person name="Kruszewska J.S."/>
            <person name="Biernat P."/>
            <person name="Pawlowska J."/>
        </authorList>
    </citation>
    <scope>NUCLEOTIDE SEQUENCE [LARGE SCALE GENOMIC DNA]</scope>
    <source>
        <strain evidence="2 3">CBS 142.35</strain>
    </source>
</reference>
<dbReference type="PANTHER" id="PTHR35871:SF1">
    <property type="entry name" value="CXC1-LIKE CYSTEINE CLUSTER ASSOCIATED WITH KDZ TRANSPOSASES DOMAIN-CONTAINING PROTEIN"/>
    <property type="match status" value="1"/>
</dbReference>
<keyword evidence="3" id="KW-1185">Reference proteome</keyword>
<evidence type="ECO:0008006" key="4">
    <source>
        <dbReference type="Google" id="ProtNLM"/>
    </source>
</evidence>
<dbReference type="Proteomes" id="UP000646827">
    <property type="component" value="Unassembled WGS sequence"/>
</dbReference>
<organism evidence="2 3">
    <name type="scientific">Circinella minor</name>
    <dbReference type="NCBI Taxonomy" id="1195481"/>
    <lineage>
        <taxon>Eukaryota</taxon>
        <taxon>Fungi</taxon>
        <taxon>Fungi incertae sedis</taxon>
        <taxon>Mucoromycota</taxon>
        <taxon>Mucoromycotina</taxon>
        <taxon>Mucoromycetes</taxon>
        <taxon>Mucorales</taxon>
        <taxon>Lichtheimiaceae</taxon>
        <taxon>Circinella</taxon>
    </lineage>
</organism>
<dbReference type="Gene3D" id="3.30.420.10">
    <property type="entry name" value="Ribonuclease H-like superfamily/Ribonuclease H"/>
    <property type="match status" value="1"/>
</dbReference>
<gene>
    <name evidence="2" type="ORF">INT45_004094</name>
</gene>